<proteinExistence type="predicted"/>
<reference evidence="2 3" key="1">
    <citation type="journal article" date="2018" name="Mol. Biol. Evol.">
        <title>Broad Genomic Sampling Reveals a Smut Pathogenic Ancestry of the Fungal Clade Ustilaginomycotina.</title>
        <authorList>
            <person name="Kijpornyongpan T."/>
            <person name="Mondo S.J."/>
            <person name="Barry K."/>
            <person name="Sandor L."/>
            <person name="Lee J."/>
            <person name="Lipzen A."/>
            <person name="Pangilinan J."/>
            <person name="LaButti K."/>
            <person name="Hainaut M."/>
            <person name="Henrissat B."/>
            <person name="Grigoriev I.V."/>
            <person name="Spatafora J.W."/>
            <person name="Aime M.C."/>
        </authorList>
    </citation>
    <scope>NUCLEOTIDE SEQUENCE [LARGE SCALE GENOMIC DNA]</scope>
    <source>
        <strain evidence="2 3">MCA 4658</strain>
    </source>
</reference>
<feature type="region of interest" description="Disordered" evidence="1">
    <location>
        <begin position="386"/>
        <end position="409"/>
    </location>
</feature>
<feature type="region of interest" description="Disordered" evidence="1">
    <location>
        <begin position="296"/>
        <end position="331"/>
    </location>
</feature>
<evidence type="ECO:0000313" key="2">
    <source>
        <dbReference type="EMBL" id="PWN41628.1"/>
    </source>
</evidence>
<dbReference type="EMBL" id="KZ819390">
    <property type="protein sequence ID" value="PWN41628.1"/>
    <property type="molecule type" value="Genomic_DNA"/>
</dbReference>
<dbReference type="RefSeq" id="XP_025368788.1">
    <property type="nucleotide sequence ID" value="XM_025515674.1"/>
</dbReference>
<dbReference type="OrthoDB" id="10411092at2759"/>
<feature type="compositionally biased region" description="Basic and acidic residues" evidence="1">
    <location>
        <begin position="204"/>
        <end position="218"/>
    </location>
</feature>
<feature type="compositionally biased region" description="Basic residues" evidence="1">
    <location>
        <begin position="160"/>
        <end position="172"/>
    </location>
</feature>
<dbReference type="Proteomes" id="UP000245783">
    <property type="component" value="Unassembled WGS sequence"/>
</dbReference>
<sequence>MSSVAASASASLNPLSIDVQNKWSDELNLAMHDNDSGRFTRLEELETAHREAEYDRGVAEERVRASERARQRLSFIQIRRDLSTAAAAGLTIPDESTGYWLEARNSERSKVNSQMFSALFERIKDVAPEQLKQACADVEREFGIERAPKDSEVQAETNHKSKTRRGKKRPRLAKSPSPFPTQKLADSEAGDRTHAQERQSSIGKKAEDSVTRPLDLHSVHSRAARGASSYHASELRSGTRWSEAGSSSAPLDKLDSSSRSLDAATSTPISRRVALQMQSATSASLRSYAGMAASPPALENSSFKQHLQSPRGNGDPSSPQHGSSLATCSSSTELDVDKDEDLVGLGVQLGISYFCTLDNIRYESLISFGVRQFSVRSCSMLDTEVYPDSDPAKKESGAKQAMKPQSYSKHGNLSICSFPNTPRTWLTTWMS</sequence>
<feature type="compositionally biased region" description="Low complexity" evidence="1">
    <location>
        <begin position="257"/>
        <end position="267"/>
    </location>
</feature>
<dbReference type="GeneID" id="37037544"/>
<feature type="compositionally biased region" description="Polar residues" evidence="1">
    <location>
        <begin position="299"/>
        <end position="331"/>
    </location>
</feature>
<accession>A0A316VXK8</accession>
<evidence type="ECO:0000313" key="3">
    <source>
        <dbReference type="Proteomes" id="UP000245783"/>
    </source>
</evidence>
<feature type="region of interest" description="Disordered" evidence="1">
    <location>
        <begin position="146"/>
        <end position="268"/>
    </location>
</feature>
<dbReference type="AlphaFoldDB" id="A0A316VXK8"/>
<name>A0A316VXK8_9BASI</name>
<feature type="compositionally biased region" description="Basic and acidic residues" evidence="1">
    <location>
        <begin position="185"/>
        <end position="197"/>
    </location>
</feature>
<dbReference type="InParanoid" id="A0A316VXK8"/>
<evidence type="ECO:0000256" key="1">
    <source>
        <dbReference type="SAM" id="MobiDB-lite"/>
    </source>
</evidence>
<keyword evidence="3" id="KW-1185">Reference proteome</keyword>
<organism evidence="2 3">
    <name type="scientific">Ceraceosorus guamensis</name>
    <dbReference type="NCBI Taxonomy" id="1522189"/>
    <lineage>
        <taxon>Eukaryota</taxon>
        <taxon>Fungi</taxon>
        <taxon>Dikarya</taxon>
        <taxon>Basidiomycota</taxon>
        <taxon>Ustilaginomycotina</taxon>
        <taxon>Exobasidiomycetes</taxon>
        <taxon>Ceraceosorales</taxon>
        <taxon>Ceraceosoraceae</taxon>
        <taxon>Ceraceosorus</taxon>
    </lineage>
</organism>
<gene>
    <name evidence="2" type="ORF">IE81DRAFT_341963</name>
</gene>
<protein>
    <submittedName>
        <fullName evidence="2">Uncharacterized protein</fullName>
    </submittedName>
</protein>